<keyword evidence="2" id="KW-0808">Transferase</keyword>
<sequence length="604" mass="65382">MATTMDTGNDHFLGVDVGTGSARVCIIDGTGEIKGVESKDIKTWHEKADYYEQSTEDIWSAICCCSKLVLEKSGIGRSSVKGMGFDATCSLAVLSQETDEPISVAGPTFEDGKRNVILWMDHRPEKETKAVNAAKHKLLQYVGGSMSIEMEIPKVLWLKNNMPRELFNKCKFYDLADALTHMATGKETRSYCSAVCKQGFVPVGVDGSVKGWQGDFLDDIGLPELAENDFMRIGGVHGAVAFPLFCAGSFGANGTMLSAGELVGELSEKAANELGLVAGVKIGSGVIDAYGGWIGTVGAKVEVPGGDLLLDGHVGNDLEQPFRRLAAVAGTSTCHLVMSKDPIFVPGVWGPYRDVLLPGYWMAEGGQSSTGSLLQNVLSTHPSYNEALERSRELSKNVFEYLNEHLEALRKSENVPTIGYLARHLFFYGDKHGNRSPIADATMRGAIVGLSMDSSINDLALQYFAAMEFIAQQTRHIIGTLNDRGHQITSIFMSGGQCKNNILMHLIADATGYPVVIPRYIDAAVVLGAAMLGAKAASADSEGRTESLWTIMDRMSKPGKAIYPTENANEKKLLGAKYEVFLRMSEAQRAYRDTVDSAIKGWKA</sequence>
<dbReference type="Gene3D" id="1.20.58.2240">
    <property type="match status" value="1"/>
</dbReference>
<organism evidence="6 7">
    <name type="scientific">Tuber aestivum</name>
    <name type="common">summer truffle</name>
    <dbReference type="NCBI Taxonomy" id="59557"/>
    <lineage>
        <taxon>Eukaryota</taxon>
        <taxon>Fungi</taxon>
        <taxon>Dikarya</taxon>
        <taxon>Ascomycota</taxon>
        <taxon>Pezizomycotina</taxon>
        <taxon>Pezizomycetes</taxon>
        <taxon>Pezizales</taxon>
        <taxon>Tuberaceae</taxon>
        <taxon>Tuber</taxon>
    </lineage>
</organism>
<dbReference type="GO" id="GO:0019321">
    <property type="term" value="P:pentose metabolic process"/>
    <property type="evidence" value="ECO:0007669"/>
    <property type="project" value="TreeGrafter"/>
</dbReference>
<evidence type="ECO:0000313" key="6">
    <source>
        <dbReference type="EMBL" id="CUS10907.1"/>
    </source>
</evidence>
<dbReference type="PANTHER" id="PTHR43435:SF4">
    <property type="entry name" value="FGGY CARBOHYDRATE KINASE DOMAIN-CONTAINING PROTEIN"/>
    <property type="match status" value="1"/>
</dbReference>
<evidence type="ECO:0000313" key="7">
    <source>
        <dbReference type="Proteomes" id="UP001412239"/>
    </source>
</evidence>
<dbReference type="Gene3D" id="3.30.420.40">
    <property type="match status" value="1"/>
</dbReference>
<keyword evidence="3" id="KW-0418">Kinase</keyword>
<keyword evidence="7" id="KW-1185">Reference proteome</keyword>
<evidence type="ECO:0000256" key="3">
    <source>
        <dbReference type="ARBA" id="ARBA00022777"/>
    </source>
</evidence>
<dbReference type="SUPFAM" id="SSF53067">
    <property type="entry name" value="Actin-like ATPase domain"/>
    <property type="match status" value="2"/>
</dbReference>
<protein>
    <recommendedName>
        <fullName evidence="8">Carbohydrate kinase FGGY C-terminal domain-containing protein</fullName>
    </recommendedName>
</protein>
<dbReference type="EMBL" id="LN891037">
    <property type="protein sequence ID" value="CUS10907.1"/>
    <property type="molecule type" value="Genomic_DNA"/>
</dbReference>
<reference evidence="6" key="1">
    <citation type="submission" date="2015-10" db="EMBL/GenBank/DDBJ databases">
        <authorList>
            <person name="Regsiter A."/>
            <person name="william w."/>
        </authorList>
    </citation>
    <scope>NUCLEOTIDE SEQUENCE</scope>
    <source>
        <strain evidence="6">Montdore</strain>
    </source>
</reference>
<dbReference type="CDD" id="cd07782">
    <property type="entry name" value="ASKHA_NBD_FGGY_D-RBK"/>
    <property type="match status" value="1"/>
</dbReference>
<feature type="domain" description="Carbohydrate kinase FGGY N-terminal" evidence="4">
    <location>
        <begin position="12"/>
        <end position="188"/>
    </location>
</feature>
<dbReference type="InterPro" id="IPR018485">
    <property type="entry name" value="FGGY_C"/>
</dbReference>
<comment type="similarity">
    <text evidence="1">Belongs to the FGGY kinase family.</text>
</comment>
<evidence type="ECO:0000259" key="5">
    <source>
        <dbReference type="Pfam" id="PF02782"/>
    </source>
</evidence>
<dbReference type="Pfam" id="PF02782">
    <property type="entry name" value="FGGY_C"/>
    <property type="match status" value="1"/>
</dbReference>
<dbReference type="Pfam" id="PF00370">
    <property type="entry name" value="FGGY_N"/>
    <property type="match status" value="1"/>
</dbReference>
<name>A0A292PWU2_9PEZI</name>
<dbReference type="AlphaFoldDB" id="A0A292PWU2"/>
<dbReference type="InterPro" id="IPR006003">
    <property type="entry name" value="FGGY_RbtK-like"/>
</dbReference>
<dbReference type="GO" id="GO:0005737">
    <property type="term" value="C:cytoplasm"/>
    <property type="evidence" value="ECO:0007669"/>
    <property type="project" value="TreeGrafter"/>
</dbReference>
<accession>A0A292PWU2</accession>
<dbReference type="InterPro" id="IPR018484">
    <property type="entry name" value="FGGY_N"/>
</dbReference>
<evidence type="ECO:0008006" key="8">
    <source>
        <dbReference type="Google" id="ProtNLM"/>
    </source>
</evidence>
<proteinExistence type="inferred from homology"/>
<feature type="domain" description="Carbohydrate kinase FGGY C-terminal" evidence="5">
    <location>
        <begin position="325"/>
        <end position="537"/>
    </location>
</feature>
<dbReference type="NCBIfam" id="TIGR01315">
    <property type="entry name" value="5C_CHO_kinase"/>
    <property type="match status" value="1"/>
</dbReference>
<dbReference type="PANTHER" id="PTHR43435">
    <property type="entry name" value="RIBULOKINASE"/>
    <property type="match status" value="1"/>
</dbReference>
<dbReference type="InterPro" id="IPR043129">
    <property type="entry name" value="ATPase_NBD"/>
</dbReference>
<evidence type="ECO:0000256" key="2">
    <source>
        <dbReference type="ARBA" id="ARBA00022679"/>
    </source>
</evidence>
<dbReference type="Proteomes" id="UP001412239">
    <property type="component" value="Unassembled WGS sequence"/>
</dbReference>
<dbReference type="GO" id="GO:0019150">
    <property type="term" value="F:D-ribulokinase activity"/>
    <property type="evidence" value="ECO:0007669"/>
    <property type="project" value="TreeGrafter"/>
</dbReference>
<gene>
    <name evidence="6" type="ORF">GSTUAT00005049001</name>
</gene>
<evidence type="ECO:0000259" key="4">
    <source>
        <dbReference type="Pfam" id="PF00370"/>
    </source>
</evidence>
<evidence type="ECO:0000256" key="1">
    <source>
        <dbReference type="ARBA" id="ARBA00009156"/>
    </source>
</evidence>